<comment type="similarity">
    <text evidence="2">Belongs to the NIPA family.</text>
</comment>
<dbReference type="InterPro" id="IPR008521">
    <property type="entry name" value="Mg_trans_NIPA"/>
</dbReference>
<feature type="transmembrane region" description="Helical" evidence="6">
    <location>
        <begin position="187"/>
        <end position="205"/>
    </location>
</feature>
<accession>A0A151J5D7</accession>
<dbReference type="GO" id="GO:0016020">
    <property type="term" value="C:membrane"/>
    <property type="evidence" value="ECO:0007669"/>
    <property type="project" value="UniProtKB-SubCell"/>
</dbReference>
<dbReference type="OrthoDB" id="6428174at2759"/>
<dbReference type="PANTHER" id="PTHR12570:SF92">
    <property type="entry name" value="SPICHTHYIN, ISOFORM B"/>
    <property type="match status" value="1"/>
</dbReference>
<evidence type="ECO:0000313" key="7">
    <source>
        <dbReference type="EMBL" id="KYN17974.1"/>
    </source>
</evidence>
<feature type="transmembrane region" description="Helical" evidence="6">
    <location>
        <begin position="83"/>
        <end position="107"/>
    </location>
</feature>
<keyword evidence="3 6" id="KW-0812">Transmembrane</keyword>
<evidence type="ECO:0000256" key="2">
    <source>
        <dbReference type="ARBA" id="ARBA00007230"/>
    </source>
</evidence>
<dbReference type="STRING" id="471704.A0A151J5D7"/>
<feature type="transmembrane region" description="Helical" evidence="6">
    <location>
        <begin position="119"/>
        <end position="139"/>
    </location>
</feature>
<dbReference type="SUPFAM" id="SSF103481">
    <property type="entry name" value="Multidrug resistance efflux transporter EmrE"/>
    <property type="match status" value="1"/>
</dbReference>
<evidence type="ECO:0000256" key="4">
    <source>
        <dbReference type="ARBA" id="ARBA00022989"/>
    </source>
</evidence>
<comment type="subcellular location">
    <subcellularLocation>
        <location evidence="1">Membrane</location>
        <topology evidence="1">Multi-pass membrane protein</topology>
    </subcellularLocation>
</comment>
<evidence type="ECO:0000256" key="5">
    <source>
        <dbReference type="ARBA" id="ARBA00023136"/>
    </source>
</evidence>
<evidence type="ECO:0000313" key="8">
    <source>
        <dbReference type="Proteomes" id="UP000078492"/>
    </source>
</evidence>
<dbReference type="Pfam" id="PF05653">
    <property type="entry name" value="Mg_trans_NIPA"/>
    <property type="match status" value="1"/>
</dbReference>
<feature type="transmembrane region" description="Helical" evidence="6">
    <location>
        <begin position="290"/>
        <end position="309"/>
    </location>
</feature>
<keyword evidence="8" id="KW-1185">Reference proteome</keyword>
<dbReference type="GO" id="GO:0015095">
    <property type="term" value="F:magnesium ion transmembrane transporter activity"/>
    <property type="evidence" value="ECO:0007669"/>
    <property type="project" value="InterPro"/>
</dbReference>
<reference evidence="7 8" key="1">
    <citation type="submission" date="2015-09" db="EMBL/GenBank/DDBJ databases">
        <title>Trachymyrmex cornetzi WGS genome.</title>
        <authorList>
            <person name="Nygaard S."/>
            <person name="Hu H."/>
            <person name="Boomsma J."/>
            <person name="Zhang G."/>
        </authorList>
    </citation>
    <scope>NUCLEOTIDE SEQUENCE [LARGE SCALE GENOMIC DNA]</scope>
    <source>
        <strain evidence="7">Tcor2-1</strain>
        <tissue evidence="7">Whole body</tissue>
    </source>
</reference>
<keyword evidence="5 6" id="KW-0472">Membrane</keyword>
<keyword evidence="4 6" id="KW-1133">Transmembrane helix</keyword>
<sequence length="366" mass="40552">MSSIPEMRNNDIQYDTTNFYIGLGLAIASSVFIGASFIIKKKALIKLQKYGGLRASSGGFGYLKEWMWWAGLLSMGIGEAANFVAYAFAPASLVTPLGALSVLISAVLASRYLNEKLNLLGKIGCLLCILGSTVIILHSPKEEEISSLSELIIKIREPGYMLYVLIVVMSTLSIIFHFGPAYGKQNILVYICLCSSVGSLTVMSCKGLGLALKETISGGKNAFTNWLTWVFIFSVILCIMIQMNYLNKSLDLFDTSIVTPVYYVFFTTLVIIASAILFREWTKMSMENILGGSCGFLVVIIAIFLLNAFKEIDIHYGNIKHMLRPKREMLSSYNSRWDDQGGANTRVEAQHLLNHTYVNSDLTRTV</sequence>
<feature type="transmembrane region" description="Helical" evidence="6">
    <location>
        <begin position="20"/>
        <end position="39"/>
    </location>
</feature>
<evidence type="ECO:0000256" key="3">
    <source>
        <dbReference type="ARBA" id="ARBA00022692"/>
    </source>
</evidence>
<feature type="transmembrane region" description="Helical" evidence="6">
    <location>
        <begin position="257"/>
        <end position="278"/>
    </location>
</feature>
<protein>
    <submittedName>
        <fullName evidence="7">Magnesium transporter NIPA2</fullName>
    </submittedName>
</protein>
<dbReference type="EMBL" id="KQ980055">
    <property type="protein sequence ID" value="KYN17974.1"/>
    <property type="molecule type" value="Genomic_DNA"/>
</dbReference>
<dbReference type="AlphaFoldDB" id="A0A151J5D7"/>
<evidence type="ECO:0000256" key="6">
    <source>
        <dbReference type="SAM" id="Phobius"/>
    </source>
</evidence>
<feature type="transmembrane region" description="Helical" evidence="6">
    <location>
        <begin position="160"/>
        <end position="181"/>
    </location>
</feature>
<name>A0A151J5D7_9HYME</name>
<dbReference type="PANTHER" id="PTHR12570">
    <property type="match status" value="1"/>
</dbReference>
<evidence type="ECO:0000256" key="1">
    <source>
        <dbReference type="ARBA" id="ARBA00004141"/>
    </source>
</evidence>
<dbReference type="Proteomes" id="UP000078492">
    <property type="component" value="Unassembled WGS sequence"/>
</dbReference>
<dbReference type="InterPro" id="IPR037185">
    <property type="entry name" value="EmrE-like"/>
</dbReference>
<dbReference type="KEGG" id="tcz:108762832"/>
<organism evidence="7 8">
    <name type="scientific">Trachymyrmex cornetzi</name>
    <dbReference type="NCBI Taxonomy" id="471704"/>
    <lineage>
        <taxon>Eukaryota</taxon>
        <taxon>Metazoa</taxon>
        <taxon>Ecdysozoa</taxon>
        <taxon>Arthropoda</taxon>
        <taxon>Hexapoda</taxon>
        <taxon>Insecta</taxon>
        <taxon>Pterygota</taxon>
        <taxon>Neoptera</taxon>
        <taxon>Endopterygota</taxon>
        <taxon>Hymenoptera</taxon>
        <taxon>Apocrita</taxon>
        <taxon>Aculeata</taxon>
        <taxon>Formicoidea</taxon>
        <taxon>Formicidae</taxon>
        <taxon>Myrmicinae</taxon>
        <taxon>Trachymyrmex</taxon>
    </lineage>
</organism>
<gene>
    <name evidence="7" type="ORF">ALC57_09711</name>
</gene>
<feature type="transmembrane region" description="Helical" evidence="6">
    <location>
        <begin position="226"/>
        <end position="245"/>
    </location>
</feature>
<proteinExistence type="inferred from homology"/>